<dbReference type="AlphaFoldDB" id="A0AAV5M576"/>
<accession>A0AAV5M576</accession>
<dbReference type="EMBL" id="BPVZ01000188">
    <property type="protein sequence ID" value="GKV44959.1"/>
    <property type="molecule type" value="Genomic_DNA"/>
</dbReference>
<comment type="caution">
    <text evidence="1">The sequence shown here is derived from an EMBL/GenBank/DDBJ whole genome shotgun (WGS) entry which is preliminary data.</text>
</comment>
<sequence>MKDQNSFPKKNQNCILVQNLRHELCVRYAVKVSVLTLKCRHLFYFQQVVVAFYFGAGSKYIPF</sequence>
<keyword evidence="2" id="KW-1185">Reference proteome</keyword>
<gene>
    <name evidence="1" type="ORF">SLEP1_g52095</name>
</gene>
<dbReference type="Proteomes" id="UP001054252">
    <property type="component" value="Unassembled WGS sequence"/>
</dbReference>
<evidence type="ECO:0000313" key="1">
    <source>
        <dbReference type="EMBL" id="GKV44959.1"/>
    </source>
</evidence>
<evidence type="ECO:0000313" key="2">
    <source>
        <dbReference type="Proteomes" id="UP001054252"/>
    </source>
</evidence>
<name>A0AAV5M576_9ROSI</name>
<organism evidence="1 2">
    <name type="scientific">Rubroshorea leprosula</name>
    <dbReference type="NCBI Taxonomy" id="152421"/>
    <lineage>
        <taxon>Eukaryota</taxon>
        <taxon>Viridiplantae</taxon>
        <taxon>Streptophyta</taxon>
        <taxon>Embryophyta</taxon>
        <taxon>Tracheophyta</taxon>
        <taxon>Spermatophyta</taxon>
        <taxon>Magnoliopsida</taxon>
        <taxon>eudicotyledons</taxon>
        <taxon>Gunneridae</taxon>
        <taxon>Pentapetalae</taxon>
        <taxon>rosids</taxon>
        <taxon>malvids</taxon>
        <taxon>Malvales</taxon>
        <taxon>Dipterocarpaceae</taxon>
        <taxon>Rubroshorea</taxon>
    </lineage>
</organism>
<reference evidence="1 2" key="1">
    <citation type="journal article" date="2021" name="Commun. Biol.">
        <title>The genome of Shorea leprosula (Dipterocarpaceae) highlights the ecological relevance of drought in aseasonal tropical rainforests.</title>
        <authorList>
            <person name="Ng K.K.S."/>
            <person name="Kobayashi M.J."/>
            <person name="Fawcett J.A."/>
            <person name="Hatakeyama M."/>
            <person name="Paape T."/>
            <person name="Ng C.H."/>
            <person name="Ang C.C."/>
            <person name="Tnah L.H."/>
            <person name="Lee C.T."/>
            <person name="Nishiyama T."/>
            <person name="Sese J."/>
            <person name="O'Brien M.J."/>
            <person name="Copetti D."/>
            <person name="Mohd Noor M.I."/>
            <person name="Ong R.C."/>
            <person name="Putra M."/>
            <person name="Sireger I.Z."/>
            <person name="Indrioko S."/>
            <person name="Kosugi Y."/>
            <person name="Izuno A."/>
            <person name="Isagi Y."/>
            <person name="Lee S.L."/>
            <person name="Shimizu K.K."/>
        </authorList>
    </citation>
    <scope>NUCLEOTIDE SEQUENCE [LARGE SCALE GENOMIC DNA]</scope>
    <source>
        <strain evidence="1">214</strain>
    </source>
</reference>
<proteinExistence type="predicted"/>
<protein>
    <submittedName>
        <fullName evidence="1">Uncharacterized protein</fullName>
    </submittedName>
</protein>